<dbReference type="Proteomes" id="UP000664521">
    <property type="component" value="Unassembled WGS sequence"/>
</dbReference>
<sequence>MVFLLLRGFLICLYLAFTPVAAPNQRRTNDDSYGEVESSGGPIYYAQTTLPSAQAATPEASIPSTLQTLPNGPLLSSRIGLVQQSASARSYVTNGLGSSGEGRYPGYNSTVPYASGAISLPQATSLPLQETQAGQDQACSQGAGYAATTSTQTVTTVVTDTQTVTAVVTNTQTVTTVATSTSTVTAYVTVTAISTISRGTGSPLQGQGSGQVPSNTNAVPYPTTAGTPDFPAQSIAEGPNAGVQYPGTGVPIQSTPALLSNETGPYAFATAGSGQAQPQLPSTQAFVPNQPGFGTENQPVLSTGVPASQVYGYSSMPASGGIQIPQVSSQTYVSQGFLPSQQQPTNGYKVPFSTAPITSPAVVPEYQSQSQGAIPAMSTGVNPYQSQNEGLGPQLPSTLPPYIKNTEGVTPQPGASSLMPPYPTGVNVPGSGALGFPGSKNTTSTCTTHSSPGTCSDCSTMLLTSFSNDISSSFPTQSLPITGVNTSDLAQSIGIIPPTNAAPIPATSAPPSLAPIPSICTPSTTTYSAINFQQYPTTNPLPTPYLDLNFSTFTPTSESPYSHLVSTAFPHELTVPLTAPPNTTFTLLSLLLSCAPQPSNRTCTVNINGFGLPSHDPLTGAARAGLASMSINVPPPLSAHAGNGQEVVAEGGSGGDGNGTTQPASVTGVNGGSVPVFDGKGVGVPVAFTGSGWTGLQSVGFDAKFGGPWGTNGTGETGVGVDELVYLVVRGC</sequence>
<evidence type="ECO:0000313" key="2">
    <source>
        <dbReference type="EMBL" id="CAF9917896.1"/>
    </source>
</evidence>
<comment type="caution">
    <text evidence="2">The sequence shown here is derived from an EMBL/GenBank/DDBJ whole genome shotgun (WGS) entry which is preliminary data.</text>
</comment>
<keyword evidence="3" id="KW-1185">Reference proteome</keyword>
<evidence type="ECO:0000313" key="3">
    <source>
        <dbReference type="Proteomes" id="UP000664521"/>
    </source>
</evidence>
<organism evidence="2 3">
    <name type="scientific">Heterodermia speciosa</name>
    <dbReference type="NCBI Taxonomy" id="116794"/>
    <lineage>
        <taxon>Eukaryota</taxon>
        <taxon>Fungi</taxon>
        <taxon>Dikarya</taxon>
        <taxon>Ascomycota</taxon>
        <taxon>Pezizomycotina</taxon>
        <taxon>Lecanoromycetes</taxon>
        <taxon>OSLEUM clade</taxon>
        <taxon>Lecanoromycetidae</taxon>
        <taxon>Caliciales</taxon>
        <taxon>Physciaceae</taxon>
        <taxon>Heterodermia</taxon>
    </lineage>
</organism>
<feature type="signal peptide" evidence="1">
    <location>
        <begin position="1"/>
        <end position="22"/>
    </location>
</feature>
<dbReference type="AlphaFoldDB" id="A0A8H3F4A9"/>
<accession>A0A8H3F4A9</accession>
<reference evidence="2" key="1">
    <citation type="submission" date="2021-03" db="EMBL/GenBank/DDBJ databases">
        <authorList>
            <person name="Tagirdzhanova G."/>
        </authorList>
    </citation>
    <scope>NUCLEOTIDE SEQUENCE</scope>
</reference>
<proteinExistence type="predicted"/>
<evidence type="ECO:0000256" key="1">
    <source>
        <dbReference type="SAM" id="SignalP"/>
    </source>
</evidence>
<keyword evidence="1" id="KW-0732">Signal</keyword>
<protein>
    <submittedName>
        <fullName evidence="2">Uncharacterized protein</fullName>
    </submittedName>
</protein>
<feature type="chain" id="PRO_5034500253" evidence="1">
    <location>
        <begin position="23"/>
        <end position="732"/>
    </location>
</feature>
<gene>
    <name evidence="2" type="ORF">HETSPECPRED_003618</name>
</gene>
<dbReference type="EMBL" id="CAJPDS010000020">
    <property type="protein sequence ID" value="CAF9917896.1"/>
    <property type="molecule type" value="Genomic_DNA"/>
</dbReference>
<dbReference type="OrthoDB" id="10585377at2759"/>
<name>A0A8H3F4A9_9LECA</name>